<dbReference type="PANTHER" id="PTHR36808:SF1">
    <property type="entry name" value="TRANSCRIPTIONAL REGULATOR ATRX-LIKE PROTEIN"/>
    <property type="match status" value="1"/>
</dbReference>
<dbReference type="AlphaFoldDB" id="A0A0B0PUF6"/>
<dbReference type="EMBL" id="KN439659">
    <property type="protein sequence ID" value="KHG27041.1"/>
    <property type="molecule type" value="Genomic_DNA"/>
</dbReference>
<dbReference type="PANTHER" id="PTHR36808">
    <property type="entry name" value="TRANSCRIPTIONAL REGULATOR ATRX-LIKE PROTEIN"/>
    <property type="match status" value="1"/>
</dbReference>
<dbReference type="Proteomes" id="UP000032142">
    <property type="component" value="Unassembled WGS sequence"/>
</dbReference>
<proteinExistence type="predicted"/>
<accession>A0A0B0PUF6</accession>
<evidence type="ECO:0000313" key="1">
    <source>
        <dbReference type="EMBL" id="KHG27041.1"/>
    </source>
</evidence>
<sequence length="610" mass="67899">MGKSSSLKKKRSKKSSQLRMRKRNKVKGKKSKSKKLRHRQDDSVSYSDDSDSTSTVSISSSSSEDDYKSQRSQSRNRKDMKGKKKRARKRSSGRESSENSPSIKKRGGSRKRTSKRKKSTRDVIMSSRSSSRSLSCSTCPSDSDESGYEKRKGRSERREKYGRSEKVKGRSKRSKGRSRSCSSCSRYNEGSDHSIEERVMEESNTRRLKSVITVVKRENESSRELIADEPKEDVYDYDDYPSCRSNDSNDGCNRRELQQYPHAVSETKRPPDDEQVEVSNVRTSSIEEINVSNATDGLNGDDIELILRQRALENLKKFHGGLQKNINPPIIPNNNSAADVKTLSSVNTDSFQIAAPKADDGRMVITSQVSQQIRQSPVRRDSSALPKNDRNTQHMSDGKYSETVGSDLAPPLARVVATSVPTNKPKLVMSQTGLQAPNTHTMRKQEASTQEPYQAKLVTDSNVDEGGLETTQTIKPSEENAASVSDRLKSVKLRAGQEPPDTYSTQKQDSAALESSQGKSVTESSVNDSSSQSVNPHECGNLGSKVNDTCNKPTSSGNISSDKQEDETKDSSQFQQKTMSVMRGGEMVQVSYQVYIPKRAPALARRQLKR</sequence>
<organism evidence="1 2">
    <name type="scientific">Gossypium arboreum</name>
    <name type="common">Tree cotton</name>
    <name type="synonym">Gossypium nanking</name>
    <dbReference type="NCBI Taxonomy" id="29729"/>
    <lineage>
        <taxon>Eukaryota</taxon>
        <taxon>Viridiplantae</taxon>
        <taxon>Streptophyta</taxon>
        <taxon>Embryophyta</taxon>
        <taxon>Tracheophyta</taxon>
        <taxon>Spermatophyta</taxon>
        <taxon>Magnoliopsida</taxon>
        <taxon>eudicotyledons</taxon>
        <taxon>Gunneridae</taxon>
        <taxon>Pentapetalae</taxon>
        <taxon>rosids</taxon>
        <taxon>malvids</taxon>
        <taxon>Malvales</taxon>
        <taxon>Malvaceae</taxon>
        <taxon>Malvoideae</taxon>
        <taxon>Gossypium</taxon>
    </lineage>
</organism>
<evidence type="ECO:0000313" key="2">
    <source>
        <dbReference type="Proteomes" id="UP000032142"/>
    </source>
</evidence>
<gene>
    <name evidence="1" type="ORF">F383_02259</name>
</gene>
<keyword evidence="2" id="KW-1185">Reference proteome</keyword>
<protein>
    <submittedName>
        <fullName evidence="1">Uncharacterized protein</fullName>
    </submittedName>
</protein>
<name>A0A0B0PUF6_GOSAR</name>
<reference evidence="2" key="1">
    <citation type="submission" date="2014-09" db="EMBL/GenBank/DDBJ databases">
        <authorList>
            <person name="Mudge J."/>
            <person name="Ramaraj T."/>
            <person name="Lindquist I.E."/>
            <person name="Bharti A.K."/>
            <person name="Sundararajan A."/>
            <person name="Cameron C.T."/>
            <person name="Woodward J.E."/>
            <person name="May G.D."/>
            <person name="Brubaker C."/>
            <person name="Broadhvest J."/>
            <person name="Wilkins T.A."/>
        </authorList>
    </citation>
    <scope>NUCLEOTIDE SEQUENCE</scope>
    <source>
        <strain evidence="2">cv. AKA8401</strain>
    </source>
</reference>